<reference evidence="4" key="1">
    <citation type="journal article" date="2023" name="G3 (Bethesda)">
        <title>A reference genome for the long-term kleptoplast-retaining sea slug Elysia crispata morphotype clarki.</title>
        <authorList>
            <person name="Eastman K.E."/>
            <person name="Pendleton A.L."/>
            <person name="Shaikh M.A."/>
            <person name="Suttiyut T."/>
            <person name="Ogas R."/>
            <person name="Tomko P."/>
            <person name="Gavelis G."/>
            <person name="Widhalm J.R."/>
            <person name="Wisecaver J.H."/>
        </authorList>
    </citation>
    <scope>NUCLEOTIDE SEQUENCE</scope>
    <source>
        <strain evidence="4">ECLA1</strain>
    </source>
</reference>
<keyword evidence="2" id="KW-0812">Transmembrane</keyword>
<accession>A0AAE1A9D0</accession>
<feature type="region of interest" description="Disordered" evidence="1">
    <location>
        <begin position="314"/>
        <end position="372"/>
    </location>
</feature>
<protein>
    <recommendedName>
        <fullName evidence="3">Methyltransferase domain-containing protein</fullName>
    </recommendedName>
</protein>
<name>A0AAE1A9D0_9GAST</name>
<evidence type="ECO:0000259" key="3">
    <source>
        <dbReference type="Pfam" id="PF13383"/>
    </source>
</evidence>
<dbReference type="Pfam" id="PF13383">
    <property type="entry name" value="Methyltransf_22"/>
    <property type="match status" value="1"/>
</dbReference>
<keyword evidence="2" id="KW-1133">Transmembrane helix</keyword>
<dbReference type="EMBL" id="JAWDGP010002483">
    <property type="protein sequence ID" value="KAK3782831.1"/>
    <property type="molecule type" value="Genomic_DNA"/>
</dbReference>
<dbReference type="Proteomes" id="UP001283361">
    <property type="component" value="Unassembled WGS sequence"/>
</dbReference>
<dbReference type="InterPro" id="IPR025714">
    <property type="entry name" value="Methyltranfer_dom"/>
</dbReference>
<feature type="domain" description="Methyltransferase" evidence="3">
    <location>
        <begin position="99"/>
        <end position="276"/>
    </location>
</feature>
<feature type="compositionally biased region" description="Acidic residues" evidence="1">
    <location>
        <begin position="319"/>
        <end position="335"/>
    </location>
</feature>
<dbReference type="InterPro" id="IPR026913">
    <property type="entry name" value="METTL24"/>
</dbReference>
<sequence>MANLLRKCRVVPIQFVLAGAALLIYIIYSQRPEKVNLESKWAELRDEELKKYASVREVGLEFVRKTGRVGNNIEDLGEKTLDRMNLTQLMVAVHSFLDNADVMCKRRIRMGSLSDGGWEICDDDLVRPKQPPCLVYSFGSVEHFAFEDDISRVYGCEVHSFQVDMAWDDYNRSDLIYVHPFGVGKYTEDNPEGKELYTFGDIRTILSHKKRNIDVVKLDIQYAEWSAMQEMVEEDELDNVRQVLVEYHIGSDPTEEKLRRMLRILRGMSEAGFRKFYVHKCEKGSYHHPNFPVVRSKCYDIHYLNENFLKKRDKKPKLEEEDEEEEDTEEEEEEEKGGSDEKKTKKQVEDEDREEEEEDEGKRKKEREEEDE</sequence>
<feature type="compositionally biased region" description="Basic and acidic residues" evidence="1">
    <location>
        <begin position="336"/>
        <end position="348"/>
    </location>
</feature>
<evidence type="ECO:0000256" key="1">
    <source>
        <dbReference type="SAM" id="MobiDB-lite"/>
    </source>
</evidence>
<dbReference type="PANTHER" id="PTHR32026">
    <property type="entry name" value="METHYLTRANSFERASE-LIKE PROTEIN 24"/>
    <property type="match status" value="1"/>
</dbReference>
<evidence type="ECO:0000313" key="5">
    <source>
        <dbReference type="Proteomes" id="UP001283361"/>
    </source>
</evidence>
<keyword evidence="2" id="KW-0472">Membrane</keyword>
<proteinExistence type="predicted"/>
<dbReference type="PANTHER" id="PTHR32026:SF10">
    <property type="entry name" value="METHYLTRANSFERASE-LIKE PROTEIN 24-RELATED"/>
    <property type="match status" value="1"/>
</dbReference>
<feature type="compositionally biased region" description="Basic and acidic residues" evidence="1">
    <location>
        <begin position="360"/>
        <end position="372"/>
    </location>
</feature>
<dbReference type="AlphaFoldDB" id="A0AAE1A9D0"/>
<comment type="caution">
    <text evidence="4">The sequence shown here is derived from an EMBL/GenBank/DDBJ whole genome shotgun (WGS) entry which is preliminary data.</text>
</comment>
<evidence type="ECO:0000256" key="2">
    <source>
        <dbReference type="SAM" id="Phobius"/>
    </source>
</evidence>
<evidence type="ECO:0000313" key="4">
    <source>
        <dbReference type="EMBL" id="KAK3782831.1"/>
    </source>
</evidence>
<gene>
    <name evidence="4" type="ORF">RRG08_002464</name>
</gene>
<feature type="transmembrane region" description="Helical" evidence="2">
    <location>
        <begin position="12"/>
        <end position="28"/>
    </location>
</feature>
<organism evidence="4 5">
    <name type="scientific">Elysia crispata</name>
    <name type="common">lettuce slug</name>
    <dbReference type="NCBI Taxonomy" id="231223"/>
    <lineage>
        <taxon>Eukaryota</taxon>
        <taxon>Metazoa</taxon>
        <taxon>Spiralia</taxon>
        <taxon>Lophotrochozoa</taxon>
        <taxon>Mollusca</taxon>
        <taxon>Gastropoda</taxon>
        <taxon>Heterobranchia</taxon>
        <taxon>Euthyneura</taxon>
        <taxon>Panpulmonata</taxon>
        <taxon>Sacoglossa</taxon>
        <taxon>Placobranchoidea</taxon>
        <taxon>Plakobranchidae</taxon>
        <taxon>Elysia</taxon>
    </lineage>
</organism>
<keyword evidence="5" id="KW-1185">Reference proteome</keyword>
<feature type="compositionally biased region" description="Acidic residues" evidence="1">
    <location>
        <begin position="349"/>
        <end position="359"/>
    </location>
</feature>